<dbReference type="EMBL" id="CAJRST010012224">
    <property type="protein sequence ID" value="CAG5928101.1"/>
    <property type="molecule type" value="Genomic_DNA"/>
</dbReference>
<keyword evidence="3" id="KW-1185">Reference proteome</keyword>
<organism evidence="2 3">
    <name type="scientific">Menidia menidia</name>
    <name type="common">Atlantic silverside</name>
    <dbReference type="NCBI Taxonomy" id="238744"/>
    <lineage>
        <taxon>Eukaryota</taxon>
        <taxon>Metazoa</taxon>
        <taxon>Chordata</taxon>
        <taxon>Craniata</taxon>
        <taxon>Vertebrata</taxon>
        <taxon>Euteleostomi</taxon>
        <taxon>Actinopterygii</taxon>
        <taxon>Neopterygii</taxon>
        <taxon>Teleostei</taxon>
        <taxon>Neoteleostei</taxon>
        <taxon>Acanthomorphata</taxon>
        <taxon>Ovalentaria</taxon>
        <taxon>Atherinomorphae</taxon>
        <taxon>Atheriniformes</taxon>
        <taxon>Atherinopsidae</taxon>
        <taxon>Menidiinae</taxon>
        <taxon>Menidia</taxon>
    </lineage>
</organism>
<accession>A0A8S4B0U4</accession>
<name>A0A8S4B0U4_9TELE</name>
<dbReference type="Proteomes" id="UP000677803">
    <property type="component" value="Unassembled WGS sequence"/>
</dbReference>
<dbReference type="AlphaFoldDB" id="A0A8S4B0U4"/>
<feature type="region of interest" description="Disordered" evidence="1">
    <location>
        <begin position="1"/>
        <end position="45"/>
    </location>
</feature>
<proteinExistence type="predicted"/>
<comment type="caution">
    <text evidence="2">The sequence shown here is derived from an EMBL/GenBank/DDBJ whole genome shotgun (WGS) entry which is preliminary data.</text>
</comment>
<feature type="compositionally biased region" description="Basic and acidic residues" evidence="1">
    <location>
        <begin position="85"/>
        <end position="107"/>
    </location>
</feature>
<protein>
    <submittedName>
        <fullName evidence="2">(Atlantic silverside) hypothetical protein</fullName>
    </submittedName>
</protein>
<feature type="region of interest" description="Disordered" evidence="1">
    <location>
        <begin position="75"/>
        <end position="107"/>
    </location>
</feature>
<gene>
    <name evidence="2" type="ORF">MMEN_LOCUS11769</name>
</gene>
<sequence>MGDPGVVRHSAGRWDCSASLRPPSSSAVRPEGSPSPSTALPTRVASGHRARPPLCIFVSPLCFLCGSREEEISGLPFGPLGEEPVGDRTLQRDTAPHWEDKELLTVG</sequence>
<evidence type="ECO:0000313" key="2">
    <source>
        <dbReference type="EMBL" id="CAG5928101.1"/>
    </source>
</evidence>
<evidence type="ECO:0000256" key="1">
    <source>
        <dbReference type="SAM" id="MobiDB-lite"/>
    </source>
</evidence>
<reference evidence="2" key="1">
    <citation type="submission" date="2021-05" db="EMBL/GenBank/DDBJ databases">
        <authorList>
            <person name="Tigano A."/>
        </authorList>
    </citation>
    <scope>NUCLEOTIDE SEQUENCE</scope>
</reference>
<evidence type="ECO:0000313" key="3">
    <source>
        <dbReference type="Proteomes" id="UP000677803"/>
    </source>
</evidence>